<reference evidence="8 9" key="1">
    <citation type="journal article" date="2019" name="Biochem. Eng. J.">
        <title>Metabolic engineering of the marine bacteria Neptunomonas concharum for the production of acetoin and meso-2,3-butanediol from acetate.</title>
        <authorList>
            <person name="Li W."/>
            <person name="Pu N."/>
            <person name="Liu C.-X."/>
            <person name="Yuan Q.-P."/>
            <person name="Li Z.-J."/>
        </authorList>
    </citation>
    <scope>NUCLEOTIDE SEQUENCE [LARGE SCALE GENOMIC DNA]</scope>
    <source>
        <strain evidence="8 9">JCM17730</strain>
    </source>
</reference>
<feature type="transmembrane region" description="Helical" evidence="6">
    <location>
        <begin position="281"/>
        <end position="297"/>
    </location>
</feature>
<evidence type="ECO:0000313" key="8">
    <source>
        <dbReference type="EMBL" id="QEQ97075.1"/>
    </source>
</evidence>
<feature type="transmembrane region" description="Helical" evidence="6">
    <location>
        <begin position="51"/>
        <end position="72"/>
    </location>
</feature>
<feature type="transmembrane region" description="Helical" evidence="6">
    <location>
        <begin position="24"/>
        <end position="45"/>
    </location>
</feature>
<evidence type="ECO:0000256" key="3">
    <source>
        <dbReference type="ARBA" id="ARBA00022692"/>
    </source>
</evidence>
<dbReference type="Pfam" id="PF00892">
    <property type="entry name" value="EamA"/>
    <property type="match status" value="2"/>
</dbReference>
<keyword evidence="5 6" id="KW-0472">Membrane</keyword>
<organism evidence="8 9">
    <name type="scientific">Neptunomonas concharum</name>
    <dbReference type="NCBI Taxonomy" id="1031538"/>
    <lineage>
        <taxon>Bacteria</taxon>
        <taxon>Pseudomonadati</taxon>
        <taxon>Pseudomonadota</taxon>
        <taxon>Gammaproteobacteria</taxon>
        <taxon>Oceanospirillales</taxon>
        <taxon>Oceanospirillaceae</taxon>
        <taxon>Neptunomonas</taxon>
    </lineage>
</organism>
<name>A0A5P1RCU6_9GAMM</name>
<gene>
    <name evidence="8" type="ORF">F0U83_10325</name>
</gene>
<feature type="transmembrane region" description="Helical" evidence="6">
    <location>
        <begin position="195"/>
        <end position="214"/>
    </location>
</feature>
<feature type="transmembrane region" description="Helical" evidence="6">
    <location>
        <begin position="137"/>
        <end position="159"/>
    </location>
</feature>
<dbReference type="PANTHER" id="PTHR32322">
    <property type="entry name" value="INNER MEMBRANE TRANSPORTER"/>
    <property type="match status" value="1"/>
</dbReference>
<keyword evidence="3 6" id="KW-0812">Transmembrane</keyword>
<feature type="transmembrane region" description="Helical" evidence="6">
    <location>
        <begin position="109"/>
        <end position="130"/>
    </location>
</feature>
<feature type="transmembrane region" description="Helical" evidence="6">
    <location>
        <begin position="165"/>
        <end position="183"/>
    </location>
</feature>
<feature type="domain" description="EamA" evidence="7">
    <location>
        <begin position="22"/>
        <end position="151"/>
    </location>
</feature>
<dbReference type="SUPFAM" id="SSF103481">
    <property type="entry name" value="Multidrug resistance efflux transporter EmrE"/>
    <property type="match status" value="2"/>
</dbReference>
<evidence type="ECO:0000256" key="6">
    <source>
        <dbReference type="SAM" id="Phobius"/>
    </source>
</evidence>
<dbReference type="OrthoDB" id="9784288at2"/>
<dbReference type="PANTHER" id="PTHR32322:SF2">
    <property type="entry name" value="EAMA DOMAIN-CONTAINING PROTEIN"/>
    <property type="match status" value="1"/>
</dbReference>
<dbReference type="Proteomes" id="UP000324760">
    <property type="component" value="Chromosome"/>
</dbReference>
<feature type="transmembrane region" description="Helical" evidence="6">
    <location>
        <begin position="226"/>
        <end position="244"/>
    </location>
</feature>
<keyword evidence="9" id="KW-1185">Reference proteome</keyword>
<evidence type="ECO:0000259" key="7">
    <source>
        <dbReference type="Pfam" id="PF00892"/>
    </source>
</evidence>
<evidence type="ECO:0000256" key="5">
    <source>
        <dbReference type="ARBA" id="ARBA00023136"/>
    </source>
</evidence>
<dbReference type="AlphaFoldDB" id="A0A5P1RCU6"/>
<dbReference type="InterPro" id="IPR037185">
    <property type="entry name" value="EmrE-like"/>
</dbReference>
<evidence type="ECO:0000256" key="1">
    <source>
        <dbReference type="ARBA" id="ARBA00004141"/>
    </source>
</evidence>
<protein>
    <submittedName>
        <fullName evidence="8">DMT family transporter</fullName>
    </submittedName>
</protein>
<feature type="domain" description="EamA" evidence="7">
    <location>
        <begin position="164"/>
        <end position="292"/>
    </location>
</feature>
<feature type="transmembrane region" description="Helical" evidence="6">
    <location>
        <begin position="256"/>
        <end position="275"/>
    </location>
</feature>
<dbReference type="KEGG" id="ncu:F0U83_10325"/>
<comment type="similarity">
    <text evidence="2">Belongs to the EamA transporter family.</text>
</comment>
<evidence type="ECO:0000256" key="2">
    <source>
        <dbReference type="ARBA" id="ARBA00007362"/>
    </source>
</evidence>
<dbReference type="GO" id="GO:0016020">
    <property type="term" value="C:membrane"/>
    <property type="evidence" value="ECO:0007669"/>
    <property type="project" value="UniProtKB-SubCell"/>
</dbReference>
<proteinExistence type="inferred from homology"/>
<accession>A0A5P1RCU6</accession>
<dbReference type="RefSeq" id="WP_138987616.1">
    <property type="nucleotide sequence ID" value="NZ_CP043869.1"/>
</dbReference>
<sequence length="308" mass="33090">MSLVTRLEQGSLSQPTWSAPQKGLLLGLLATVLFSMTLPATRWSVQFFDPIAIGFGRSAIASIVAAILLRAFNVPWPSARQIRLLLLTACGVVLGFPVLSALAMKEMGAAQGGVLMGILPLLTAVFGSLLNHERNPLGFWLCSLAGALVVIAFSCRGGATSVSFGDFVLMLGILLSAIGYALGGKLSAEMPGWQVICWALVFTAPITWSGYLWFGVAPLQHSFSGWLAFIYLALVSQLFGFFLWNKGLALGGISRVSQIQLLQPFFTLLLAGVFLGEVIDLWTLMCAALVVALVYSGRRFKLNQEVKS</sequence>
<feature type="transmembrane region" description="Helical" evidence="6">
    <location>
        <begin position="84"/>
        <end position="103"/>
    </location>
</feature>
<dbReference type="InterPro" id="IPR050638">
    <property type="entry name" value="AA-Vitamin_Transporters"/>
</dbReference>
<dbReference type="InterPro" id="IPR000620">
    <property type="entry name" value="EamA_dom"/>
</dbReference>
<keyword evidence="4 6" id="KW-1133">Transmembrane helix</keyword>
<dbReference type="EMBL" id="CP043869">
    <property type="protein sequence ID" value="QEQ97075.1"/>
    <property type="molecule type" value="Genomic_DNA"/>
</dbReference>
<evidence type="ECO:0000256" key="4">
    <source>
        <dbReference type="ARBA" id="ARBA00022989"/>
    </source>
</evidence>
<comment type="subcellular location">
    <subcellularLocation>
        <location evidence="1">Membrane</location>
        <topology evidence="1">Multi-pass membrane protein</topology>
    </subcellularLocation>
</comment>
<evidence type="ECO:0000313" key="9">
    <source>
        <dbReference type="Proteomes" id="UP000324760"/>
    </source>
</evidence>